<feature type="compositionally biased region" description="Pro residues" evidence="1">
    <location>
        <begin position="354"/>
        <end position="366"/>
    </location>
</feature>
<feature type="compositionally biased region" description="Polar residues" evidence="1">
    <location>
        <begin position="140"/>
        <end position="168"/>
    </location>
</feature>
<gene>
    <name evidence="2" type="ORF">SPSK_03159</name>
</gene>
<feature type="region of interest" description="Disordered" evidence="1">
    <location>
        <begin position="643"/>
        <end position="669"/>
    </location>
</feature>
<feature type="region of interest" description="Disordered" evidence="1">
    <location>
        <begin position="518"/>
        <end position="543"/>
    </location>
</feature>
<feature type="region of interest" description="Disordered" evidence="1">
    <location>
        <begin position="271"/>
        <end position="448"/>
    </location>
</feature>
<feature type="compositionally biased region" description="Basic and acidic residues" evidence="1">
    <location>
        <begin position="589"/>
        <end position="601"/>
    </location>
</feature>
<dbReference type="RefSeq" id="XP_016585338.1">
    <property type="nucleotide sequence ID" value="XM_016730000.1"/>
</dbReference>
<dbReference type="Proteomes" id="UP000033710">
    <property type="component" value="Unassembled WGS sequence"/>
</dbReference>
<feature type="compositionally biased region" description="Basic residues" evidence="1">
    <location>
        <begin position="271"/>
        <end position="291"/>
    </location>
</feature>
<evidence type="ECO:0000313" key="3">
    <source>
        <dbReference type="Proteomes" id="UP000033710"/>
    </source>
</evidence>
<name>A0A0F2LYW8_SPOSC</name>
<dbReference type="AlphaFoldDB" id="A0A0F2LYW8"/>
<feature type="compositionally biased region" description="Polar residues" evidence="1">
    <location>
        <begin position="521"/>
        <end position="531"/>
    </location>
</feature>
<dbReference type="EMBL" id="AXCR01000010">
    <property type="protein sequence ID" value="KJR82662.1"/>
    <property type="molecule type" value="Genomic_DNA"/>
</dbReference>
<dbReference type="KEGG" id="ssck:SPSK_03159"/>
<reference evidence="2 3" key="1">
    <citation type="journal article" date="2014" name="BMC Genomics">
        <title>Comparative genomics of the major fungal agents of human and animal Sporotrichosis: Sporothrix schenckii and Sporothrix brasiliensis.</title>
        <authorList>
            <person name="Teixeira M.M."/>
            <person name="de Almeida L.G."/>
            <person name="Kubitschek-Barreira P."/>
            <person name="Alves F.L."/>
            <person name="Kioshima E.S."/>
            <person name="Abadio A.K."/>
            <person name="Fernandes L."/>
            <person name="Derengowski L.S."/>
            <person name="Ferreira K.S."/>
            <person name="Souza R.C."/>
            <person name="Ruiz J.C."/>
            <person name="de Andrade N.C."/>
            <person name="Paes H.C."/>
            <person name="Nicola A.M."/>
            <person name="Albuquerque P."/>
            <person name="Gerber A.L."/>
            <person name="Martins V.P."/>
            <person name="Peconick L.D."/>
            <person name="Neto A.V."/>
            <person name="Chaucanez C.B."/>
            <person name="Silva P.A."/>
            <person name="Cunha O.L."/>
            <person name="de Oliveira F.F."/>
            <person name="dos Santos T.C."/>
            <person name="Barros A.L."/>
            <person name="Soares M.A."/>
            <person name="de Oliveira L.M."/>
            <person name="Marini M.M."/>
            <person name="Villalobos-Duno H."/>
            <person name="Cunha M.M."/>
            <person name="de Hoog S."/>
            <person name="da Silveira J.F."/>
            <person name="Henrissat B."/>
            <person name="Nino-Vega G.A."/>
            <person name="Cisalpino P.S."/>
            <person name="Mora-Montes H.M."/>
            <person name="Almeida S.R."/>
            <person name="Stajich J.E."/>
            <person name="Lopes-Bezerra L.M."/>
            <person name="Vasconcelos A.T."/>
            <person name="Felipe M.S."/>
        </authorList>
    </citation>
    <scope>NUCLEOTIDE SEQUENCE [LARGE SCALE GENOMIC DNA]</scope>
    <source>
        <strain evidence="2 3">1099-18</strain>
    </source>
</reference>
<evidence type="ECO:0000256" key="1">
    <source>
        <dbReference type="SAM" id="MobiDB-lite"/>
    </source>
</evidence>
<evidence type="ECO:0000313" key="2">
    <source>
        <dbReference type="EMBL" id="KJR82662.1"/>
    </source>
</evidence>
<sequence>MADYNHRRAASELLAYREVSGGAVYGQDRFSVSQRPGSAGTLFAHPTPRGHHMVDQNGSKYANTNFHYRSQSYESPCGWDAYVEGEPVSALPAGHCRYGSLGPAEARTQHGHLAPPNSQRRGSESSTSSAISNYTAATEAPSTWSASTTPEAMSPTSPNNSLLLQSPPESMPSKASLATQALPPSPSKVPHQTFVPGRTARARAFSHSAPKGFQNTVIESSVPEEDEQTEAARNWNKAHQNNASHGNMVKQPALPYVGMTEDEAKAVSNLRQRRQQRQLKIAGKPHSKQPVRLRLSPMPPLPLPQQGLQAHSAPSPRALKASRSSPQLRDAVGPPPIGPLPPLPGAPELSKLLPPTPRTPAMPPTPSFANNDARPPHPTMPPPPPPSRPPIDSPSPIFSPTMTSPLMETKPHEESQPQGQGSPWEEELRRHKKLLEQFPAESEARYGVPKLSRSHRSLGNIRARSRSLSRAAGAAFYDDAAIAGPRLSHRASSFSLRGSNMQRPSTAKASQDVEIRAPKVQPSQSSGNAPQCSVFEDDSDEEGDTVRKFVRNLFTRRTRNGEMPMVTSSTTEQAREVPSSSKHSMPSTKPRDTNGHNDRKTNHSASSNFSIATTVGASTVFSTTTTLDPSSADACHYGCGVECPHEGGISSSPRSSSDHSRHHQKGPLLSRMFVRRSH</sequence>
<comment type="caution">
    <text evidence="2">The sequence shown here is derived from an EMBL/GenBank/DDBJ whole genome shotgun (WGS) entry which is preliminary data.</text>
</comment>
<feature type="compositionally biased region" description="Pro residues" evidence="1">
    <location>
        <begin position="333"/>
        <end position="345"/>
    </location>
</feature>
<feature type="region of interest" description="Disordered" evidence="1">
    <location>
        <begin position="560"/>
        <end position="609"/>
    </location>
</feature>
<dbReference type="OrthoDB" id="5245582at2759"/>
<reference evidence="2 3" key="2">
    <citation type="journal article" date="2015" name="Eukaryot. Cell">
        <title>Asexual propagation of a virulent clone complex in a human and feline outbreak of sporotrichosis.</title>
        <authorList>
            <person name="Teixeira Mde M."/>
            <person name="Rodrigues A.M."/>
            <person name="Tsui C.K."/>
            <person name="de Almeida L.G."/>
            <person name="Van Diepeningen A.D."/>
            <person name="van den Ende B.G."/>
            <person name="Fernandes G.F."/>
            <person name="Kano R."/>
            <person name="Hamelin R.C."/>
            <person name="Lopes-Bezerra L.M."/>
            <person name="Vasconcelos A.T."/>
            <person name="de Hoog S."/>
            <person name="de Camargo Z.P."/>
            <person name="Felipe M.S."/>
        </authorList>
    </citation>
    <scope>NUCLEOTIDE SEQUENCE [LARGE SCALE GENOMIC DNA]</scope>
    <source>
        <strain evidence="2 3">1099-18</strain>
    </source>
</reference>
<dbReference type="GeneID" id="27665277"/>
<feature type="compositionally biased region" description="Polar residues" evidence="1">
    <location>
        <begin position="566"/>
        <end position="587"/>
    </location>
</feature>
<protein>
    <submittedName>
        <fullName evidence="2">Uncharacterized protein</fullName>
    </submittedName>
</protein>
<organism evidence="2 3">
    <name type="scientific">Sporothrix schenckii 1099-18</name>
    <dbReference type="NCBI Taxonomy" id="1397361"/>
    <lineage>
        <taxon>Eukaryota</taxon>
        <taxon>Fungi</taxon>
        <taxon>Dikarya</taxon>
        <taxon>Ascomycota</taxon>
        <taxon>Pezizomycotina</taxon>
        <taxon>Sordariomycetes</taxon>
        <taxon>Sordariomycetidae</taxon>
        <taxon>Ophiostomatales</taxon>
        <taxon>Ophiostomataceae</taxon>
        <taxon>Sporothrix</taxon>
    </lineage>
</organism>
<dbReference type="VEuPathDB" id="FungiDB:SPSK_03159"/>
<feature type="compositionally biased region" description="Low complexity" evidence="1">
    <location>
        <begin position="124"/>
        <end position="138"/>
    </location>
</feature>
<feature type="region of interest" description="Disordered" evidence="1">
    <location>
        <begin position="102"/>
        <end position="191"/>
    </location>
</feature>
<feature type="compositionally biased region" description="Pro residues" evidence="1">
    <location>
        <begin position="376"/>
        <end position="393"/>
    </location>
</feature>
<accession>A0A0F2LYW8</accession>
<proteinExistence type="predicted"/>